<keyword evidence="8" id="KW-0539">Nucleus</keyword>
<evidence type="ECO:0000259" key="12">
    <source>
        <dbReference type="Pfam" id="PF23231"/>
    </source>
</evidence>
<dbReference type="InterPro" id="IPR019734">
    <property type="entry name" value="TPR_rpt"/>
</dbReference>
<keyword evidence="6" id="KW-0677">Repeat</keyword>
<dbReference type="Pfam" id="PF13181">
    <property type="entry name" value="TPR_8"/>
    <property type="match status" value="1"/>
</dbReference>
<evidence type="ECO:0000256" key="1">
    <source>
        <dbReference type="ARBA" id="ARBA00004123"/>
    </source>
</evidence>
<feature type="domain" description="Pre-mRNA-splicing factor Syf1/CRNKL1-like C-terminal HAT-repeats" evidence="12">
    <location>
        <begin position="537"/>
        <end position="725"/>
    </location>
</feature>
<gene>
    <name evidence="14" type="ORF">BB559_001800</name>
</gene>
<comment type="subunit">
    <text evidence="3">Associated with the spliceosome.</text>
</comment>
<dbReference type="PANTHER" id="PTHR11246">
    <property type="entry name" value="PRE-MRNA SPLICING FACTOR"/>
    <property type="match status" value="1"/>
</dbReference>
<protein>
    <recommendedName>
        <fullName evidence="9">Pre-mRNA-splicing factor SYF1</fullName>
    </recommendedName>
    <alternativeName>
        <fullName evidence="10">Pre-mRNA-splicing factor syf1</fullName>
    </alternativeName>
</protein>
<dbReference type="PANTHER" id="PTHR11246:SF5">
    <property type="entry name" value="PRE-MRNA-SPLICING FACTOR SYF1"/>
    <property type="match status" value="1"/>
</dbReference>
<dbReference type="FunFam" id="1.25.40.10:FF:000137">
    <property type="entry name" value="Pre-mRNA-splicing factor syf1"/>
    <property type="match status" value="1"/>
</dbReference>
<feature type="domain" description="Pre-mRNA-splicing factor Syf1-like N-terminal HAT-repeats" evidence="13">
    <location>
        <begin position="11"/>
        <end position="171"/>
    </location>
</feature>
<dbReference type="Pfam" id="PF23231">
    <property type="entry name" value="HAT_Syf1_CNRKL1_C"/>
    <property type="match status" value="1"/>
</dbReference>
<dbReference type="InterPro" id="IPR055430">
    <property type="entry name" value="HAT_Syf1_CNRKL1_C"/>
</dbReference>
<sequence>MTNSQNLIDASDIPFEKDVQSDPYNLRFWLQYIEHKRTKENNQALILIFERAVQALPGSFKLWKKHLEFRENCLQETKYSENEREYEIVNFSYERSILYLHKMPRIWINYLSFLMKQPRITQTRRTFDRALRALAITQHNKIWKLFKEFAQNVGGITEEKIMKRYVMIYPEKIEDLIEMYKKHKQYKKAAELMIKCLNNPDFNQIVNLSEYEFWVGLADLITDYPGDMVEINADIVLREGINRYTDISGRLWTSLATFYIANERFEKARDVYEEAMEKVMTVRDFTVVFEAYTSFEENMLTGIMEDEATNSKGKENLGVIDLRMERFEDLMNRRPFLVSNVVLRQNPNLIDEWIKRIELYKGTGNGDDIVNCYEEAISTVNYKKAVGELSQIWIHYSEYYETLNRLDKARKVFERAVEKPFKTVAELAKIWCSFAEMEIRHEEFDNAEAILSRAVTPPKNVVLSQINYKDEHVSPQKRIFKSLMVWQMYVDLEESSDNVEKTKAAYDQIIHLRIATPQIIVNYAQFLRDKEYFEDAYKGKKIERTRDIFEQALTSCPSNLSQPLFIMYGKFEEEFGQSRNALEIYKRACKAVDSKFEMYKFYIAKTCELLGENSARNIYESAIETIPDEQQILLLCLDYAKMEIKLGEIDRTRALYGYASQFADPRVNHDFWSTWHTFEVNYGNEDTFKEMLRVKRTVQTKFNTDINYITAQLASQKVGKSTLDIKNFEKGTELNPLEKVVENPDEISGLDFDD</sequence>
<dbReference type="Pfam" id="PF23220">
    <property type="entry name" value="HAT_Syf1_M"/>
    <property type="match status" value="1"/>
</dbReference>
<dbReference type="InterPro" id="IPR003107">
    <property type="entry name" value="HAT"/>
</dbReference>
<dbReference type="AlphaFoldDB" id="A0A2T9Z0E1"/>
<evidence type="ECO:0000256" key="2">
    <source>
        <dbReference type="ARBA" id="ARBA00008644"/>
    </source>
</evidence>
<dbReference type="GO" id="GO:0000349">
    <property type="term" value="P:generation of catalytic spliceosome for first transesterification step"/>
    <property type="evidence" value="ECO:0007669"/>
    <property type="project" value="TreeGrafter"/>
</dbReference>
<dbReference type="SMART" id="SM00386">
    <property type="entry name" value="HAT"/>
    <property type="match status" value="11"/>
</dbReference>
<accession>A0A2T9Z0E1</accession>
<evidence type="ECO:0000313" key="14">
    <source>
        <dbReference type="EMBL" id="PVU98060.1"/>
    </source>
</evidence>
<keyword evidence="4" id="KW-0507">mRNA processing</keyword>
<organism evidence="14 15">
    <name type="scientific">Furculomyces boomerangus</name>
    <dbReference type="NCBI Taxonomy" id="61424"/>
    <lineage>
        <taxon>Eukaryota</taxon>
        <taxon>Fungi</taxon>
        <taxon>Fungi incertae sedis</taxon>
        <taxon>Zoopagomycota</taxon>
        <taxon>Kickxellomycotina</taxon>
        <taxon>Harpellomycetes</taxon>
        <taxon>Harpellales</taxon>
        <taxon>Harpellaceae</taxon>
        <taxon>Furculomyces</taxon>
    </lineage>
</organism>
<comment type="caution">
    <text evidence="14">The sequence shown here is derived from an EMBL/GenBank/DDBJ whole genome shotgun (WGS) entry which is preliminary data.</text>
</comment>
<evidence type="ECO:0000259" key="13">
    <source>
        <dbReference type="Pfam" id="PF23233"/>
    </source>
</evidence>
<comment type="subcellular location">
    <subcellularLocation>
        <location evidence="1">Nucleus</location>
    </subcellularLocation>
</comment>
<evidence type="ECO:0000313" key="15">
    <source>
        <dbReference type="Proteomes" id="UP000245699"/>
    </source>
</evidence>
<dbReference type="OrthoDB" id="10067343at2759"/>
<feature type="domain" description="Pre-mRNA-splicing factor SYF1 central HAT repeats" evidence="11">
    <location>
        <begin position="173"/>
        <end position="380"/>
    </location>
</feature>
<proteinExistence type="inferred from homology"/>
<dbReference type="Proteomes" id="UP000245699">
    <property type="component" value="Unassembled WGS sequence"/>
</dbReference>
<keyword evidence="5" id="KW-0747">Spliceosome</keyword>
<dbReference type="GO" id="GO:0071014">
    <property type="term" value="C:post-mRNA release spliceosomal complex"/>
    <property type="evidence" value="ECO:0007669"/>
    <property type="project" value="TreeGrafter"/>
</dbReference>
<evidence type="ECO:0000256" key="3">
    <source>
        <dbReference type="ARBA" id="ARBA00011524"/>
    </source>
</evidence>
<dbReference type="Gene3D" id="1.25.40.10">
    <property type="entry name" value="Tetratricopeptide repeat domain"/>
    <property type="match status" value="4"/>
</dbReference>
<evidence type="ECO:0000256" key="4">
    <source>
        <dbReference type="ARBA" id="ARBA00022664"/>
    </source>
</evidence>
<comment type="similarity">
    <text evidence="2">Belongs to the crooked-neck family.</text>
</comment>
<dbReference type="SUPFAM" id="SSF48452">
    <property type="entry name" value="TPR-like"/>
    <property type="match status" value="2"/>
</dbReference>
<evidence type="ECO:0000256" key="9">
    <source>
        <dbReference type="ARBA" id="ARBA00039472"/>
    </source>
</evidence>
<dbReference type="InterPro" id="IPR055433">
    <property type="entry name" value="HAT_Syf1-like_N"/>
</dbReference>
<dbReference type="InterPro" id="IPR045075">
    <property type="entry name" value="Syf1-like"/>
</dbReference>
<evidence type="ECO:0000256" key="7">
    <source>
        <dbReference type="ARBA" id="ARBA00023187"/>
    </source>
</evidence>
<evidence type="ECO:0000256" key="10">
    <source>
        <dbReference type="ARBA" id="ARBA00067212"/>
    </source>
</evidence>
<name>A0A2T9Z0E1_9FUNG</name>
<dbReference type="InterPro" id="IPR011990">
    <property type="entry name" value="TPR-like_helical_dom_sf"/>
</dbReference>
<keyword evidence="7" id="KW-0508">mRNA splicing</keyword>
<dbReference type="EMBL" id="MBFT01000091">
    <property type="protein sequence ID" value="PVU98060.1"/>
    <property type="molecule type" value="Genomic_DNA"/>
</dbReference>
<reference evidence="14 15" key="1">
    <citation type="journal article" date="2018" name="MBio">
        <title>Comparative Genomics Reveals the Core Gene Toolbox for the Fungus-Insect Symbiosis.</title>
        <authorList>
            <person name="Wang Y."/>
            <person name="Stata M."/>
            <person name="Wang W."/>
            <person name="Stajich J.E."/>
            <person name="White M.M."/>
            <person name="Moncalvo J.M."/>
        </authorList>
    </citation>
    <scope>NUCLEOTIDE SEQUENCE [LARGE SCALE GENOMIC DNA]</scope>
    <source>
        <strain evidence="14 15">AUS-77-4</strain>
    </source>
</reference>
<evidence type="ECO:0000256" key="5">
    <source>
        <dbReference type="ARBA" id="ARBA00022728"/>
    </source>
</evidence>
<keyword evidence="15" id="KW-1185">Reference proteome</keyword>
<dbReference type="InterPro" id="IPR056350">
    <property type="entry name" value="HAT_Syf1_central"/>
</dbReference>
<evidence type="ECO:0000256" key="6">
    <source>
        <dbReference type="ARBA" id="ARBA00022737"/>
    </source>
</evidence>
<dbReference type="Pfam" id="PF23233">
    <property type="entry name" value="HAT_Syf1_CNRKL1_N"/>
    <property type="match status" value="1"/>
</dbReference>
<dbReference type="STRING" id="61424.A0A2T9Z0E1"/>
<evidence type="ECO:0000259" key="11">
    <source>
        <dbReference type="Pfam" id="PF23220"/>
    </source>
</evidence>
<evidence type="ECO:0000256" key="8">
    <source>
        <dbReference type="ARBA" id="ARBA00023242"/>
    </source>
</evidence>
<dbReference type="GO" id="GO:0071007">
    <property type="term" value="C:U2-type catalytic step 2 spliceosome"/>
    <property type="evidence" value="ECO:0007669"/>
    <property type="project" value="TreeGrafter"/>
</dbReference>
<dbReference type="GO" id="GO:0000974">
    <property type="term" value="C:Prp19 complex"/>
    <property type="evidence" value="ECO:0007669"/>
    <property type="project" value="TreeGrafter"/>
</dbReference>